<dbReference type="Proteomes" id="UP000225433">
    <property type="component" value="Unassembled WGS sequence"/>
</dbReference>
<accession>A0A1V0M4J2</accession>
<evidence type="ECO:0000313" key="1">
    <source>
        <dbReference type="EMBL" id="ARD69795.1"/>
    </source>
</evidence>
<dbReference type="AlphaFoldDB" id="A0A1V0M4J2"/>
<gene>
    <name evidence="2" type="ORF">Xhom_04768</name>
</gene>
<proteinExistence type="predicted"/>
<reference evidence="1" key="1">
    <citation type="journal article" date="2017" name="J. Invertebr. Pathol.">
        <title>Identification and bacterial characteristics of Xenorhabdus hominickii ANU101 from an entomopathogenic nematode, Steinernema monticolum.</title>
        <authorList>
            <person name="Park Y."/>
            <person name="Kang S."/>
            <person name="Sadekuzzaman M."/>
            <person name="Kim H."/>
            <person name="Jung J.K."/>
            <person name="Kim Y."/>
        </authorList>
    </citation>
    <scope>NUCLEOTIDE SEQUENCE</scope>
    <source>
        <strain evidence="1">ANU101</strain>
        <plasmid evidence="1">unnamed3</plasmid>
    </source>
</reference>
<organism evidence="1">
    <name type="scientific">Xenorhabdus hominickii</name>
    <dbReference type="NCBI Taxonomy" id="351679"/>
    <lineage>
        <taxon>Bacteria</taxon>
        <taxon>Pseudomonadati</taxon>
        <taxon>Pseudomonadota</taxon>
        <taxon>Gammaproteobacteria</taxon>
        <taxon>Enterobacterales</taxon>
        <taxon>Morganellaceae</taxon>
        <taxon>Xenorhabdus</taxon>
    </lineage>
</organism>
<dbReference type="EMBL" id="NJAI01000012">
    <property type="protein sequence ID" value="PHM51929.1"/>
    <property type="molecule type" value="Genomic_DNA"/>
</dbReference>
<evidence type="ECO:0000313" key="2">
    <source>
        <dbReference type="EMBL" id="PHM51929.1"/>
    </source>
</evidence>
<evidence type="ECO:0000313" key="3">
    <source>
        <dbReference type="Proteomes" id="UP000225433"/>
    </source>
</evidence>
<name>A0A1V0M4J2_XENHO</name>
<sequence>MEDRLKFKAFIQRNHPEFIDFWDWKESHLFEGEVENRMGLLSTGEQHMLRFYLGIWNNDNRYNFDFIQAMNCLDERNLSIIREWVNNPIWS</sequence>
<keyword evidence="1" id="KW-0614">Plasmid</keyword>
<dbReference type="EMBL" id="KX517800">
    <property type="protein sequence ID" value="ARD69795.1"/>
    <property type="molecule type" value="Genomic_DNA"/>
</dbReference>
<reference evidence="2 3" key="2">
    <citation type="journal article" date="2017" name="Nat. Microbiol.">
        <title>Natural product diversity associated with the nematode symbionts Photorhabdus and Xenorhabdus.</title>
        <authorList>
            <person name="Tobias N.J."/>
            <person name="Wolff H."/>
            <person name="Djahanschiri B."/>
            <person name="Grundmann F."/>
            <person name="Kronenwerth M."/>
            <person name="Shi Y.M."/>
            <person name="Simonyi S."/>
            <person name="Grun P."/>
            <person name="Shapiro-Ilan D."/>
            <person name="Pidot S.J."/>
            <person name="Stinear T.P."/>
            <person name="Ebersberger I."/>
            <person name="Bode H.B."/>
        </authorList>
    </citation>
    <scope>NUCLEOTIDE SEQUENCE [LARGE SCALE GENOMIC DNA]</scope>
    <source>
        <strain evidence="2 3">DSM 17903</strain>
    </source>
</reference>
<dbReference type="RefSeq" id="WP_099140005.1">
    <property type="nucleotide sequence ID" value="NZ_CAWNQJ010000024.1"/>
</dbReference>
<protein>
    <submittedName>
        <fullName evidence="1">Uncharacterized protein</fullName>
    </submittedName>
</protein>
<geneLocation type="plasmid" evidence="1">
    <name>unnamed3</name>
</geneLocation>